<protein>
    <submittedName>
        <fullName evidence="1">Uncharacterized protein</fullName>
    </submittedName>
</protein>
<name>A0ABM8JLZ8_9MOLU</name>
<organism evidence="1 2">
    <name type="scientific">Spiroplasma ixodetis</name>
    <dbReference type="NCBI Taxonomy" id="2141"/>
    <lineage>
        <taxon>Bacteria</taxon>
        <taxon>Bacillati</taxon>
        <taxon>Mycoplasmatota</taxon>
        <taxon>Mollicutes</taxon>
        <taxon>Entomoplasmatales</taxon>
        <taxon>Spiroplasmataceae</taxon>
        <taxon>Spiroplasma</taxon>
    </lineage>
</organism>
<keyword evidence="2" id="KW-1185">Reference proteome</keyword>
<gene>
    <name evidence="1" type="ORF">SAP269_09190</name>
</gene>
<proteinExistence type="predicted"/>
<evidence type="ECO:0000313" key="1">
    <source>
        <dbReference type="EMBL" id="BET38330.1"/>
    </source>
</evidence>
<evidence type="ECO:0000313" key="2">
    <source>
        <dbReference type="Proteomes" id="UP001473424"/>
    </source>
</evidence>
<sequence>MREHTQSPIEWYDTQICKNSKDIKTKYTTVIVKQKVDDKIMLSNIVPMPVTKSNEEQEIVHKADIFKVKDLSNGINNI</sequence>
<dbReference type="EMBL" id="AP028955">
    <property type="protein sequence ID" value="BET38330.1"/>
    <property type="molecule type" value="Genomic_DNA"/>
</dbReference>
<dbReference type="Proteomes" id="UP001473424">
    <property type="component" value="Chromosome"/>
</dbReference>
<accession>A0ABM8JLZ8</accession>
<reference evidence="2" key="1">
    <citation type="journal article" date="2024" name="FEMS Microbiol. Lett.">
        <title>Genomic insights into Spiroplasma endosymbionts that induce male-killing and protective phenotypes in the pea aphid.</title>
        <authorList>
            <person name="Arai H."/>
            <person name="Legeai F."/>
            <person name="Kageyama D."/>
            <person name="Sugio A."/>
            <person name="Simon J.C."/>
        </authorList>
    </citation>
    <scope>NUCLEOTIDE SEQUENCE [LARGE SCALE GENOMIC DNA]</scope>
    <source>
        <strain evidence="2">sAp269</strain>
    </source>
</reference>